<reference evidence="8" key="1">
    <citation type="submission" date="2021-01" db="EMBL/GenBank/DDBJ databases">
        <authorList>
            <consortium name="Genoscope - CEA"/>
            <person name="William W."/>
        </authorList>
    </citation>
    <scope>NUCLEOTIDE SEQUENCE</scope>
</reference>
<proteinExistence type="inferred from homology"/>
<dbReference type="OrthoDB" id="340608at2759"/>
<evidence type="ECO:0000256" key="2">
    <source>
        <dbReference type="ARBA" id="ARBA00009457"/>
    </source>
</evidence>
<dbReference type="PIRSF" id="PIRSF015840">
    <property type="entry name" value="DUF284_TM_euk"/>
    <property type="match status" value="1"/>
</dbReference>
<organism evidence="8 9">
    <name type="scientific">Paramecium sonneborni</name>
    <dbReference type="NCBI Taxonomy" id="65129"/>
    <lineage>
        <taxon>Eukaryota</taxon>
        <taxon>Sar</taxon>
        <taxon>Alveolata</taxon>
        <taxon>Ciliophora</taxon>
        <taxon>Intramacronucleata</taxon>
        <taxon>Oligohymenophorea</taxon>
        <taxon>Peniculida</taxon>
        <taxon>Parameciidae</taxon>
        <taxon>Paramecium</taxon>
    </lineage>
</organism>
<keyword evidence="5 6" id="KW-0472">Membrane</keyword>
<dbReference type="Proteomes" id="UP000692954">
    <property type="component" value="Unassembled WGS sequence"/>
</dbReference>
<evidence type="ECO:0000256" key="5">
    <source>
        <dbReference type="ARBA" id="ARBA00023136"/>
    </source>
</evidence>
<name>A0A8S1NY07_9CILI</name>
<evidence type="ECO:0000256" key="7">
    <source>
        <dbReference type="SAM" id="Phobius"/>
    </source>
</evidence>
<comment type="similarity">
    <text evidence="2 6">Belongs to the CDC50/LEM3 family.</text>
</comment>
<dbReference type="Pfam" id="PF03381">
    <property type="entry name" value="CDC50"/>
    <property type="match status" value="1"/>
</dbReference>
<dbReference type="GO" id="GO:0005794">
    <property type="term" value="C:Golgi apparatus"/>
    <property type="evidence" value="ECO:0007669"/>
    <property type="project" value="TreeGrafter"/>
</dbReference>
<dbReference type="InterPro" id="IPR005045">
    <property type="entry name" value="CDC50/LEM3_fam"/>
</dbReference>
<dbReference type="PANTHER" id="PTHR10926">
    <property type="entry name" value="CELL CYCLE CONTROL PROTEIN 50"/>
    <property type="match status" value="1"/>
</dbReference>
<keyword evidence="3 7" id="KW-0812">Transmembrane</keyword>
<accession>A0A8S1NY07</accession>
<dbReference type="PANTHER" id="PTHR10926:SF0">
    <property type="entry name" value="CDC50, ISOFORM A"/>
    <property type="match status" value="1"/>
</dbReference>
<evidence type="ECO:0008006" key="10">
    <source>
        <dbReference type="Google" id="ProtNLM"/>
    </source>
</evidence>
<dbReference type="GO" id="GO:0005783">
    <property type="term" value="C:endoplasmic reticulum"/>
    <property type="evidence" value="ECO:0007669"/>
    <property type="project" value="TreeGrafter"/>
</dbReference>
<comment type="subcellular location">
    <subcellularLocation>
        <location evidence="1">Membrane</location>
        <topology evidence="1">Multi-pass membrane protein</topology>
    </subcellularLocation>
</comment>
<evidence type="ECO:0000313" key="8">
    <source>
        <dbReference type="EMBL" id="CAD8094535.1"/>
    </source>
</evidence>
<dbReference type="GO" id="GO:0005886">
    <property type="term" value="C:plasma membrane"/>
    <property type="evidence" value="ECO:0007669"/>
    <property type="project" value="TreeGrafter"/>
</dbReference>
<feature type="transmembrane region" description="Helical" evidence="7">
    <location>
        <begin position="279"/>
        <end position="300"/>
    </location>
</feature>
<comment type="caution">
    <text evidence="8">The sequence shown here is derived from an EMBL/GenBank/DDBJ whole genome shotgun (WGS) entry which is preliminary data.</text>
</comment>
<evidence type="ECO:0000256" key="4">
    <source>
        <dbReference type="ARBA" id="ARBA00022989"/>
    </source>
</evidence>
<dbReference type="AlphaFoldDB" id="A0A8S1NY07"/>
<evidence type="ECO:0000256" key="6">
    <source>
        <dbReference type="PIRNR" id="PIRNR015840"/>
    </source>
</evidence>
<gene>
    <name evidence="8" type="ORF">PSON_ATCC_30995.1.T0620252</name>
</gene>
<sequence length="312" mass="35191">MESSQQQDQKQPSSIGQAIKQQVLKAWQPVPTINSTIILFAILSVYFLSMGIVLNVYSGEINQQSFRYDAYCQGYPVCEFPIALDTDYKAPIYFYYQLDNFYQNQRRYITSKSVEQLSGQQGLGVGDLSTCYPVITNGQMGKNLSINATPLSSNDPAIPCGLIAQSYFNDTFNITYEVNDEVTNVTVSNEGIAWPTDLGLYANTNISQQWLNVTDERFIVWMRVAAMPNFRKLWGIINQDLQQGRYTIVIENNYNSSAYGGKKFIVFSTTNQFGGKNEFLSVAYICVGVASSLVTIAFCLKKYFSRVDHKKL</sequence>
<evidence type="ECO:0000313" key="9">
    <source>
        <dbReference type="Proteomes" id="UP000692954"/>
    </source>
</evidence>
<protein>
    <recommendedName>
        <fullName evidence="10">Cell cycle control protein</fullName>
    </recommendedName>
</protein>
<dbReference type="EMBL" id="CAJJDN010000062">
    <property type="protein sequence ID" value="CAD8094535.1"/>
    <property type="molecule type" value="Genomic_DNA"/>
</dbReference>
<keyword evidence="4 7" id="KW-1133">Transmembrane helix</keyword>
<evidence type="ECO:0000256" key="1">
    <source>
        <dbReference type="ARBA" id="ARBA00004141"/>
    </source>
</evidence>
<keyword evidence="9" id="KW-1185">Reference proteome</keyword>
<evidence type="ECO:0000256" key="3">
    <source>
        <dbReference type="ARBA" id="ARBA00022692"/>
    </source>
</evidence>
<feature type="transmembrane region" description="Helical" evidence="7">
    <location>
        <begin position="37"/>
        <end position="57"/>
    </location>
</feature>